<sequence>MDRKSPKSPPPKGEETREARLKAALKANLARRKAQARARAAKPDGNEKES</sequence>
<evidence type="ECO:0000313" key="2">
    <source>
        <dbReference type="EMBL" id="MCU9850149.1"/>
    </source>
</evidence>
<dbReference type="Proteomes" id="UP001209535">
    <property type="component" value="Unassembled WGS sequence"/>
</dbReference>
<organism evidence="2 3">
    <name type="scientific">Albidovulum salinarum</name>
    <dbReference type="NCBI Taxonomy" id="2984153"/>
    <lineage>
        <taxon>Bacteria</taxon>
        <taxon>Pseudomonadati</taxon>
        <taxon>Pseudomonadota</taxon>
        <taxon>Alphaproteobacteria</taxon>
        <taxon>Rhodobacterales</taxon>
        <taxon>Paracoccaceae</taxon>
        <taxon>Albidovulum</taxon>
    </lineage>
</organism>
<evidence type="ECO:0000313" key="3">
    <source>
        <dbReference type="Proteomes" id="UP001209535"/>
    </source>
</evidence>
<feature type="compositionally biased region" description="Basic residues" evidence="1">
    <location>
        <begin position="29"/>
        <end position="40"/>
    </location>
</feature>
<feature type="region of interest" description="Disordered" evidence="1">
    <location>
        <begin position="27"/>
        <end position="50"/>
    </location>
</feature>
<comment type="caution">
    <text evidence="2">The sequence shown here is derived from an EMBL/GenBank/DDBJ whole genome shotgun (WGS) entry which is preliminary data.</text>
</comment>
<proteinExistence type="predicted"/>
<feature type="compositionally biased region" description="Basic and acidic residues" evidence="1">
    <location>
        <begin position="41"/>
        <end position="50"/>
    </location>
</feature>
<evidence type="ECO:0000256" key="1">
    <source>
        <dbReference type="SAM" id="MobiDB-lite"/>
    </source>
</evidence>
<accession>A0ABT2X9T3</accession>
<dbReference type="RefSeq" id="WP_263339813.1">
    <property type="nucleotide sequence ID" value="NZ_JAOVQO010000022.1"/>
</dbReference>
<protein>
    <submittedName>
        <fullName evidence="2">Uncharacterized protein</fullName>
    </submittedName>
</protein>
<gene>
    <name evidence="2" type="ORF">OEZ60_19340</name>
</gene>
<dbReference type="EMBL" id="JAOVQO010000022">
    <property type="protein sequence ID" value="MCU9850149.1"/>
    <property type="molecule type" value="Genomic_DNA"/>
</dbReference>
<reference evidence="2 3" key="1">
    <citation type="submission" date="2022-10" db="EMBL/GenBank/DDBJ databases">
        <title>Defluviimonas sp. nov., isolated from ocean surface sediments.</title>
        <authorList>
            <person name="He W."/>
            <person name="Wang L."/>
            <person name="Zhang D.-F."/>
        </authorList>
    </citation>
    <scope>NUCLEOTIDE SEQUENCE [LARGE SCALE GENOMIC DNA]</scope>
    <source>
        <strain evidence="2 3">WL0024</strain>
    </source>
</reference>
<name>A0ABT2X9T3_9RHOB</name>
<keyword evidence="3" id="KW-1185">Reference proteome</keyword>